<feature type="region of interest" description="Disordered" evidence="3">
    <location>
        <begin position="85"/>
        <end position="114"/>
    </location>
</feature>
<dbReference type="EMBL" id="JANVFS010000005">
    <property type="protein sequence ID" value="KAJ4492194.1"/>
    <property type="molecule type" value="Genomic_DNA"/>
</dbReference>
<keyword evidence="2" id="KW-0175">Coiled coil</keyword>
<keyword evidence="1" id="KW-0863">Zinc-finger</keyword>
<feature type="compositionally biased region" description="Basic and acidic residues" evidence="3">
    <location>
        <begin position="175"/>
        <end position="184"/>
    </location>
</feature>
<dbReference type="Proteomes" id="UP001150238">
    <property type="component" value="Unassembled WGS sequence"/>
</dbReference>
<feature type="coiled-coil region" evidence="2">
    <location>
        <begin position="202"/>
        <end position="240"/>
    </location>
</feature>
<name>A0A9W9AYI7_9AGAR</name>
<dbReference type="Gene3D" id="3.30.40.10">
    <property type="entry name" value="Zinc/RING finger domain, C3HC4 (zinc finger)"/>
    <property type="match status" value="1"/>
</dbReference>
<dbReference type="SUPFAM" id="SSF57850">
    <property type="entry name" value="RING/U-box"/>
    <property type="match status" value="1"/>
</dbReference>
<keyword evidence="1" id="KW-0479">Metal-binding</keyword>
<proteinExistence type="predicted"/>
<reference evidence="5" key="2">
    <citation type="journal article" date="2023" name="Proc. Natl. Acad. Sci. U.S.A.">
        <title>A global phylogenomic analysis of the shiitake genus Lentinula.</title>
        <authorList>
            <person name="Sierra-Patev S."/>
            <person name="Min B."/>
            <person name="Naranjo-Ortiz M."/>
            <person name="Looney B."/>
            <person name="Konkel Z."/>
            <person name="Slot J.C."/>
            <person name="Sakamoto Y."/>
            <person name="Steenwyk J.L."/>
            <person name="Rokas A."/>
            <person name="Carro J."/>
            <person name="Camarero S."/>
            <person name="Ferreira P."/>
            <person name="Molpeceres G."/>
            <person name="Ruiz-Duenas F.J."/>
            <person name="Serrano A."/>
            <person name="Henrissat B."/>
            <person name="Drula E."/>
            <person name="Hughes K.W."/>
            <person name="Mata J.L."/>
            <person name="Ishikawa N.K."/>
            <person name="Vargas-Isla R."/>
            <person name="Ushijima S."/>
            <person name="Smith C.A."/>
            <person name="Donoghue J."/>
            <person name="Ahrendt S."/>
            <person name="Andreopoulos W."/>
            <person name="He G."/>
            <person name="LaButti K."/>
            <person name="Lipzen A."/>
            <person name="Ng V."/>
            <person name="Riley R."/>
            <person name="Sandor L."/>
            <person name="Barry K."/>
            <person name="Martinez A.T."/>
            <person name="Xiao Y."/>
            <person name="Gibbons J.G."/>
            <person name="Terashima K."/>
            <person name="Grigoriev I.V."/>
            <person name="Hibbett D."/>
        </authorList>
    </citation>
    <scope>NUCLEOTIDE SEQUENCE</scope>
    <source>
        <strain evidence="5">Sp2 HRB7682 ss15</strain>
    </source>
</reference>
<evidence type="ECO:0000259" key="4">
    <source>
        <dbReference type="PROSITE" id="PS50089"/>
    </source>
</evidence>
<feature type="domain" description="RING-type" evidence="4">
    <location>
        <begin position="243"/>
        <end position="287"/>
    </location>
</feature>
<reference evidence="5" key="1">
    <citation type="submission" date="2022-08" db="EMBL/GenBank/DDBJ databases">
        <authorList>
            <consortium name="DOE Joint Genome Institute"/>
            <person name="Min B."/>
            <person name="Riley R."/>
            <person name="Sierra-Patev S."/>
            <person name="Naranjo-Ortiz M."/>
            <person name="Looney B."/>
            <person name="Konkel Z."/>
            <person name="Slot J.C."/>
            <person name="Sakamoto Y."/>
            <person name="Steenwyk J.L."/>
            <person name="Rokas A."/>
            <person name="Carro J."/>
            <person name="Camarero S."/>
            <person name="Ferreira P."/>
            <person name="Molpeceres G."/>
            <person name="Ruiz-Duenas F.J."/>
            <person name="Serrano A."/>
            <person name="Henrissat B."/>
            <person name="Drula E."/>
            <person name="Hughes K.W."/>
            <person name="Mata J.L."/>
            <person name="Ishikawa N.K."/>
            <person name="Vargas-Isla R."/>
            <person name="Ushijima S."/>
            <person name="Smith C.A."/>
            <person name="Ahrendt S."/>
            <person name="Andreopoulos W."/>
            <person name="He G."/>
            <person name="Labutti K."/>
            <person name="Lipzen A."/>
            <person name="Ng V."/>
            <person name="Sandor L."/>
            <person name="Barry K."/>
            <person name="Martinez A.T."/>
            <person name="Xiao Y."/>
            <person name="Gibbons J.G."/>
            <person name="Terashima K."/>
            <person name="Hibbett D.S."/>
            <person name="Grigoriev I.V."/>
        </authorList>
    </citation>
    <scope>NUCLEOTIDE SEQUENCE</scope>
    <source>
        <strain evidence="5">Sp2 HRB7682 ss15</strain>
    </source>
</reference>
<organism evidence="5 6">
    <name type="scientific">Lentinula lateritia</name>
    <dbReference type="NCBI Taxonomy" id="40482"/>
    <lineage>
        <taxon>Eukaryota</taxon>
        <taxon>Fungi</taxon>
        <taxon>Dikarya</taxon>
        <taxon>Basidiomycota</taxon>
        <taxon>Agaricomycotina</taxon>
        <taxon>Agaricomycetes</taxon>
        <taxon>Agaricomycetidae</taxon>
        <taxon>Agaricales</taxon>
        <taxon>Marasmiineae</taxon>
        <taxon>Omphalotaceae</taxon>
        <taxon>Lentinula</taxon>
    </lineage>
</organism>
<comment type="caution">
    <text evidence="5">The sequence shown here is derived from an EMBL/GenBank/DDBJ whole genome shotgun (WGS) entry which is preliminary data.</text>
</comment>
<protein>
    <recommendedName>
        <fullName evidence="4">RING-type domain-containing protein</fullName>
    </recommendedName>
</protein>
<feature type="region of interest" description="Disordered" evidence="3">
    <location>
        <begin position="173"/>
        <end position="201"/>
    </location>
</feature>
<evidence type="ECO:0000256" key="2">
    <source>
        <dbReference type="SAM" id="Coils"/>
    </source>
</evidence>
<accession>A0A9W9AYI7</accession>
<dbReference type="InterPro" id="IPR013083">
    <property type="entry name" value="Znf_RING/FYVE/PHD"/>
</dbReference>
<dbReference type="InterPro" id="IPR001841">
    <property type="entry name" value="Znf_RING"/>
</dbReference>
<evidence type="ECO:0000313" key="6">
    <source>
        <dbReference type="Proteomes" id="UP001150238"/>
    </source>
</evidence>
<evidence type="ECO:0000256" key="3">
    <source>
        <dbReference type="SAM" id="MobiDB-lite"/>
    </source>
</evidence>
<keyword evidence="1" id="KW-0862">Zinc</keyword>
<evidence type="ECO:0000313" key="5">
    <source>
        <dbReference type="EMBL" id="KAJ4492194.1"/>
    </source>
</evidence>
<dbReference type="PANTHER" id="PTHR23327">
    <property type="entry name" value="RING FINGER PROTEIN 127"/>
    <property type="match status" value="1"/>
</dbReference>
<dbReference type="GO" id="GO:0008270">
    <property type="term" value="F:zinc ion binding"/>
    <property type="evidence" value="ECO:0007669"/>
    <property type="project" value="UniProtKB-KW"/>
</dbReference>
<sequence length="360" mass="39891">MPIVPFSQYDYPMARYITLLGLLVDLSSSPQVFPGQLYTSYIVESHFTANTKASDIRMRSKTTSVMKKSGPQTPERASKYQLIGSSTPRPRITYGKHSRNRSSPNSPSRYQSLPVVSTSTTLMQSLALDYEEPIVIPDSPPLMNAPSLSIPKDTSFASALGFKKIGLSTNTQIDRQNEIDDNRSKIYPQSSSTRSTRASTREAKLKDALARTEENLKVALQDAQDAKNEIEALKKAEEVRNECPCCAQVMFQPFILSCGHTCCKECLVTLVGLYIKAHMNFACPSCRAVQGCFTPIPNYACQSHVDEMLKGKTPTNRQPLQWPRQFRSGPVALPYPPSNGTFPVLHPRAPAPPVFPIVID</sequence>
<gene>
    <name evidence="5" type="ORF">C8J55DRAFT_556637</name>
</gene>
<evidence type="ECO:0000256" key="1">
    <source>
        <dbReference type="PROSITE-ProRule" id="PRU00175"/>
    </source>
</evidence>
<dbReference type="PROSITE" id="PS50089">
    <property type="entry name" value="ZF_RING_2"/>
    <property type="match status" value="1"/>
</dbReference>
<dbReference type="AlphaFoldDB" id="A0A9W9AYI7"/>